<feature type="region of interest" description="Disordered" evidence="1">
    <location>
        <begin position="105"/>
        <end position="127"/>
    </location>
</feature>
<comment type="caution">
    <text evidence="2">The sequence shown here is derived from an EMBL/GenBank/DDBJ whole genome shotgun (WGS) entry which is preliminary data.</text>
</comment>
<accession>A0A8H6Z7T0</accession>
<sequence>MCLTNRAAKIWRSSPHHQTIGPLIPSPVLSLHHGLPTMTTNEDKIKLYDSWTLERRAEEHQYDIACAMKWYTDPTATYNAVLALLDQVPRAPSCKLTYGRRRPPRLQRAGEDAGGARMQRGTRGSKGARCFQRVERQSKGSMSCVSLALGSRWLSSPGRLFFADHALDYV</sequence>
<dbReference type="Proteomes" id="UP000620124">
    <property type="component" value="Unassembled WGS sequence"/>
</dbReference>
<keyword evidence="3" id="KW-1185">Reference proteome</keyword>
<gene>
    <name evidence="2" type="ORF">MVEN_00106700</name>
</gene>
<protein>
    <submittedName>
        <fullName evidence="2">Uncharacterized protein</fullName>
    </submittedName>
</protein>
<evidence type="ECO:0000313" key="3">
    <source>
        <dbReference type="Proteomes" id="UP000620124"/>
    </source>
</evidence>
<name>A0A8H6Z7T0_9AGAR</name>
<dbReference type="OrthoDB" id="10652976at2759"/>
<reference evidence="2" key="1">
    <citation type="submission" date="2020-05" db="EMBL/GenBank/DDBJ databases">
        <title>Mycena genomes resolve the evolution of fungal bioluminescence.</title>
        <authorList>
            <person name="Tsai I.J."/>
        </authorList>
    </citation>
    <scope>NUCLEOTIDE SEQUENCE</scope>
    <source>
        <strain evidence="2">CCC161011</strain>
    </source>
</reference>
<proteinExistence type="predicted"/>
<dbReference type="AlphaFoldDB" id="A0A8H6Z7T0"/>
<evidence type="ECO:0000313" key="2">
    <source>
        <dbReference type="EMBL" id="KAF7372452.1"/>
    </source>
</evidence>
<organism evidence="2 3">
    <name type="scientific">Mycena venus</name>
    <dbReference type="NCBI Taxonomy" id="2733690"/>
    <lineage>
        <taxon>Eukaryota</taxon>
        <taxon>Fungi</taxon>
        <taxon>Dikarya</taxon>
        <taxon>Basidiomycota</taxon>
        <taxon>Agaricomycotina</taxon>
        <taxon>Agaricomycetes</taxon>
        <taxon>Agaricomycetidae</taxon>
        <taxon>Agaricales</taxon>
        <taxon>Marasmiineae</taxon>
        <taxon>Mycenaceae</taxon>
        <taxon>Mycena</taxon>
    </lineage>
</organism>
<evidence type="ECO:0000256" key="1">
    <source>
        <dbReference type="SAM" id="MobiDB-lite"/>
    </source>
</evidence>
<dbReference type="EMBL" id="JACAZI010000001">
    <property type="protein sequence ID" value="KAF7372452.1"/>
    <property type="molecule type" value="Genomic_DNA"/>
</dbReference>